<evidence type="ECO:0000256" key="1">
    <source>
        <dbReference type="ARBA" id="ARBA00004613"/>
    </source>
</evidence>
<keyword evidence="8" id="KW-1185">Reference proteome</keyword>
<dbReference type="Gene3D" id="3.40.50.1820">
    <property type="entry name" value="alpha/beta hydrolase"/>
    <property type="match status" value="1"/>
</dbReference>
<accession>A0ABM5IVR9</accession>
<evidence type="ECO:0000256" key="5">
    <source>
        <dbReference type="SAM" id="SignalP"/>
    </source>
</evidence>
<dbReference type="Pfam" id="PF00151">
    <property type="entry name" value="Lipase"/>
    <property type="match status" value="1"/>
</dbReference>
<evidence type="ECO:0000256" key="4">
    <source>
        <dbReference type="RuleBase" id="RU004262"/>
    </source>
</evidence>
<dbReference type="InterPro" id="IPR013818">
    <property type="entry name" value="Lipase"/>
</dbReference>
<evidence type="ECO:0000256" key="3">
    <source>
        <dbReference type="ARBA" id="ARBA00022525"/>
    </source>
</evidence>
<feature type="signal peptide" evidence="5">
    <location>
        <begin position="1"/>
        <end position="19"/>
    </location>
</feature>
<dbReference type="InterPro" id="IPR000734">
    <property type="entry name" value="TAG_lipase"/>
</dbReference>
<reference evidence="7" key="1">
    <citation type="submission" date="2025-05" db="UniProtKB">
        <authorList>
            <consortium name="EnsemblMetazoa"/>
        </authorList>
    </citation>
    <scope>IDENTIFICATION</scope>
</reference>
<proteinExistence type="inferred from homology"/>
<organism evidence="7 8">
    <name type="scientific">Diabrotica virgifera virgifera</name>
    <name type="common">western corn rootworm</name>
    <dbReference type="NCBI Taxonomy" id="50390"/>
    <lineage>
        <taxon>Eukaryota</taxon>
        <taxon>Metazoa</taxon>
        <taxon>Ecdysozoa</taxon>
        <taxon>Arthropoda</taxon>
        <taxon>Hexapoda</taxon>
        <taxon>Insecta</taxon>
        <taxon>Pterygota</taxon>
        <taxon>Neoptera</taxon>
        <taxon>Endopterygota</taxon>
        <taxon>Coleoptera</taxon>
        <taxon>Polyphaga</taxon>
        <taxon>Cucujiformia</taxon>
        <taxon>Chrysomeloidea</taxon>
        <taxon>Chrysomelidae</taxon>
        <taxon>Galerucinae</taxon>
        <taxon>Diabroticina</taxon>
        <taxon>Diabroticites</taxon>
        <taxon>Diabrotica</taxon>
    </lineage>
</organism>
<evidence type="ECO:0000313" key="8">
    <source>
        <dbReference type="Proteomes" id="UP001652700"/>
    </source>
</evidence>
<sequence>MKLQYLSLLVLVTLTGTKCDSGDDLTTPVNFNDANLNTSEVVFETYKVLDRGMKSTDRKGSHFDLYPTRILIHGHGENGQSSWVLTARNAYLGLREPHNVVIVDWATGAAPYETAAANTKPLGELIGKYILDNELELEKLQLIGVGMGAHAAGQAGKYITRVSLHHIGRITGLDVAGPKFELDSVPAEGKLQKTDAFFVDTVHTNVQKFGYKCPIGHVDWYVNGGNVQPGCPVLDSPDLDVCSELRAPDLYVESITYQAPSYECTVTIQNGSSVVTKVPFGRQVVFGENVNLSARGNYSIDTNSVPKYLPHYNLMGADKHNGWSF</sequence>
<dbReference type="GeneID" id="114337797"/>
<keyword evidence="5" id="KW-0732">Signal</keyword>
<evidence type="ECO:0000256" key="2">
    <source>
        <dbReference type="ARBA" id="ARBA00010701"/>
    </source>
</evidence>
<keyword evidence="3" id="KW-0964">Secreted</keyword>
<evidence type="ECO:0000259" key="6">
    <source>
        <dbReference type="Pfam" id="PF00151"/>
    </source>
</evidence>
<comment type="similarity">
    <text evidence="2 4">Belongs to the AB hydrolase superfamily. Lipase family.</text>
</comment>
<comment type="subcellular location">
    <subcellularLocation>
        <location evidence="1">Secreted</location>
    </subcellularLocation>
</comment>
<name>A0ABM5IVR9_DIAVI</name>
<dbReference type="Proteomes" id="UP001652700">
    <property type="component" value="Unplaced"/>
</dbReference>
<feature type="chain" id="PRO_5046530262" description="Lipase domain-containing protein" evidence="5">
    <location>
        <begin position="20"/>
        <end position="325"/>
    </location>
</feature>
<dbReference type="InterPro" id="IPR029058">
    <property type="entry name" value="AB_hydrolase_fold"/>
</dbReference>
<feature type="domain" description="Lipase" evidence="6">
    <location>
        <begin position="60"/>
        <end position="264"/>
    </location>
</feature>
<dbReference type="PANTHER" id="PTHR11610">
    <property type="entry name" value="LIPASE"/>
    <property type="match status" value="1"/>
</dbReference>
<protein>
    <recommendedName>
        <fullName evidence="6">Lipase domain-containing protein</fullName>
    </recommendedName>
</protein>
<evidence type="ECO:0000313" key="7">
    <source>
        <dbReference type="EnsemblMetazoa" id="XP_028144133.2"/>
    </source>
</evidence>
<dbReference type="SUPFAM" id="SSF53474">
    <property type="entry name" value="alpha/beta-Hydrolases"/>
    <property type="match status" value="1"/>
</dbReference>
<dbReference type="PANTHER" id="PTHR11610:SF173">
    <property type="entry name" value="LIPASE DOMAIN-CONTAINING PROTEIN-RELATED"/>
    <property type="match status" value="1"/>
</dbReference>
<dbReference type="EnsemblMetazoa" id="XM_028288332.2">
    <property type="protein sequence ID" value="XP_028144133.2"/>
    <property type="gene ID" value="LOC114337797"/>
</dbReference>
<dbReference type="RefSeq" id="XP_028144133.2">
    <property type="nucleotide sequence ID" value="XM_028288332.2"/>
</dbReference>